<dbReference type="Pfam" id="PF00076">
    <property type="entry name" value="RRM_1"/>
    <property type="match status" value="1"/>
</dbReference>
<dbReference type="EMBL" id="DS480068">
    <property type="protein sequence ID" value="EDO25346.1"/>
    <property type="molecule type" value="Genomic_DNA"/>
</dbReference>
<dbReference type="GO" id="GO:0005681">
    <property type="term" value="C:spliceosomal complex"/>
    <property type="evidence" value="ECO:0007669"/>
    <property type="project" value="UniProtKB-UniRule"/>
</dbReference>
<evidence type="ECO:0000256" key="5">
    <source>
        <dbReference type="ARBA" id="ARBA00023242"/>
    </source>
</evidence>
<dbReference type="Proteomes" id="UP000001593">
    <property type="component" value="Unassembled WGS sequence"/>
</dbReference>
<keyword evidence="4 8" id="KW-0508">mRNA splicing</keyword>
<evidence type="ECO:0000256" key="7">
    <source>
        <dbReference type="ARBA" id="ARBA00074919"/>
    </source>
</evidence>
<dbReference type="SMART" id="SM00443">
    <property type="entry name" value="G_patch"/>
    <property type="match status" value="1"/>
</dbReference>
<dbReference type="PROSITE" id="PS50102">
    <property type="entry name" value="RRM"/>
    <property type="match status" value="1"/>
</dbReference>
<dbReference type="InterPro" id="IPR035979">
    <property type="entry name" value="RBD_domain_sf"/>
</dbReference>
<dbReference type="PROSITE" id="PS50174">
    <property type="entry name" value="G_PATCH"/>
    <property type="match status" value="1"/>
</dbReference>
<organism evidence="11 12">
    <name type="scientific">Nematostella vectensis</name>
    <name type="common">Starlet sea anemone</name>
    <dbReference type="NCBI Taxonomy" id="45351"/>
    <lineage>
        <taxon>Eukaryota</taxon>
        <taxon>Metazoa</taxon>
        <taxon>Cnidaria</taxon>
        <taxon>Anthozoa</taxon>
        <taxon>Hexacorallia</taxon>
        <taxon>Actiniaria</taxon>
        <taxon>Edwardsiidae</taxon>
        <taxon>Nematostella</taxon>
    </lineage>
</organism>
<dbReference type="STRING" id="45351.A8DWR4"/>
<proteinExistence type="predicted"/>
<dbReference type="PANTHER" id="PTHR13288">
    <property type="entry name" value="SPLICING FACTOR 45 SPF45"/>
    <property type="match status" value="1"/>
</dbReference>
<keyword evidence="2 8" id="KW-0507">mRNA processing</keyword>
<name>A8DWR4_NEMVE</name>
<keyword evidence="12" id="KW-1185">Reference proteome</keyword>
<dbReference type="Pfam" id="PF01585">
    <property type="entry name" value="G-patch"/>
    <property type="match status" value="1"/>
</dbReference>
<dbReference type="GO" id="GO:0005654">
    <property type="term" value="C:nucleoplasm"/>
    <property type="evidence" value="ECO:0007669"/>
    <property type="project" value="UniProtKB-UniRule"/>
</dbReference>
<dbReference type="SMART" id="SM00361">
    <property type="entry name" value="RRM_1"/>
    <property type="match status" value="1"/>
</dbReference>
<reference evidence="11 12" key="1">
    <citation type="journal article" date="2007" name="Science">
        <title>Sea anemone genome reveals ancestral eumetazoan gene repertoire and genomic organization.</title>
        <authorList>
            <person name="Putnam N.H."/>
            <person name="Srivastava M."/>
            <person name="Hellsten U."/>
            <person name="Dirks B."/>
            <person name="Chapman J."/>
            <person name="Salamov A."/>
            <person name="Terry A."/>
            <person name="Shapiro H."/>
            <person name="Lindquist E."/>
            <person name="Kapitonov V.V."/>
            <person name="Jurka J."/>
            <person name="Genikhovich G."/>
            <person name="Grigoriev I.V."/>
            <person name="Lucas S.M."/>
            <person name="Steele R.E."/>
            <person name="Finnerty J.R."/>
            <person name="Technau U."/>
            <person name="Martindale M.Q."/>
            <person name="Rokhsar D.S."/>
        </authorList>
    </citation>
    <scope>NUCLEOTIDE SEQUENCE [LARGE SCALE GENOMIC DNA]</scope>
    <source>
        <strain evidence="12">CH2 X CH6</strain>
    </source>
</reference>
<comment type="subunit">
    <text evidence="8">Associates with the spliceosome.</text>
</comment>
<evidence type="ECO:0000256" key="4">
    <source>
        <dbReference type="ARBA" id="ARBA00023187"/>
    </source>
</evidence>
<gene>
    <name evidence="11" type="ORF">NEMVEDRAFT_v1g231688</name>
</gene>
<sequence>MAKYGWKDGQGLGKSEQGINTCLQVEKTSKRGGKIINQEKEAAKLQAEGDSLVGAMKNPSKVVLLRNMVGPGEVDDDLQPETAEECAKYGEVVKVIIYEIPVGAPDDEAVRIFVEFTRMESAIKAVVDLNGRYFGGRTVKANFFNLDKFRRLDLADDN</sequence>
<dbReference type="PANTHER" id="PTHR13288:SF8">
    <property type="entry name" value="SPLICING FACTOR 45"/>
    <property type="match status" value="1"/>
</dbReference>
<evidence type="ECO:0000259" key="9">
    <source>
        <dbReference type="PROSITE" id="PS50102"/>
    </source>
</evidence>
<keyword evidence="5 8" id="KW-0539">Nucleus</keyword>
<dbReference type="InterPro" id="IPR040052">
    <property type="entry name" value="RBM17"/>
</dbReference>
<dbReference type="CDD" id="cd12647">
    <property type="entry name" value="RRM_UHM_SPF45"/>
    <property type="match status" value="1"/>
</dbReference>
<dbReference type="InterPro" id="IPR012677">
    <property type="entry name" value="Nucleotide-bd_a/b_plait_sf"/>
</dbReference>
<protein>
    <recommendedName>
        <fullName evidence="7 8">Splicing factor 45</fullName>
    </recommendedName>
    <alternativeName>
        <fullName evidence="8">RNA-binding motif protein 17</fullName>
    </alternativeName>
</protein>
<dbReference type="GO" id="GO:0045292">
    <property type="term" value="P:mRNA cis splicing, via spliceosome"/>
    <property type="evidence" value="ECO:0007669"/>
    <property type="project" value="UniProtKB-UniRule"/>
</dbReference>
<evidence type="ECO:0000313" key="12">
    <source>
        <dbReference type="Proteomes" id="UP000001593"/>
    </source>
</evidence>
<dbReference type="Gene3D" id="3.30.70.330">
    <property type="match status" value="1"/>
</dbReference>
<dbReference type="InterPro" id="IPR003954">
    <property type="entry name" value="RRM_euk-type"/>
</dbReference>
<dbReference type="KEGG" id="nve:5495590"/>
<comment type="subcellular location">
    <subcellularLocation>
        <location evidence="1 8">Nucleus</location>
    </subcellularLocation>
</comment>
<evidence type="ECO:0000256" key="1">
    <source>
        <dbReference type="ARBA" id="ARBA00004123"/>
    </source>
</evidence>
<dbReference type="InterPro" id="IPR034653">
    <property type="entry name" value="SPF45_RRM"/>
</dbReference>
<comment type="subunit">
    <text evidence="6">Binds SXL. Associates with the spliceosome. Interacts with SF3B1, SF1 and U2AF2.</text>
</comment>
<dbReference type="GO" id="GO:0000380">
    <property type="term" value="P:alternative mRNA splicing, via spliceosome"/>
    <property type="evidence" value="ECO:0000318"/>
    <property type="project" value="GO_Central"/>
</dbReference>
<dbReference type="FunFam" id="3.30.70.330:FF:000079">
    <property type="entry name" value="Putative splicing factor 45"/>
    <property type="match status" value="1"/>
</dbReference>
<feature type="domain" description="G-patch" evidence="10">
    <location>
        <begin position="1"/>
        <end position="39"/>
    </location>
</feature>
<dbReference type="InterPro" id="IPR000504">
    <property type="entry name" value="RRM_dom"/>
</dbReference>
<dbReference type="OMA" id="CANEMDG"/>
<dbReference type="HOGENOM" id="CLU_100459_0_0_1"/>
<dbReference type="InterPro" id="IPR000467">
    <property type="entry name" value="G_patch_dom"/>
</dbReference>
<evidence type="ECO:0000313" key="11">
    <source>
        <dbReference type="EMBL" id="EDO25346.1"/>
    </source>
</evidence>
<dbReference type="PhylomeDB" id="A8DWR4"/>
<evidence type="ECO:0000259" key="10">
    <source>
        <dbReference type="PROSITE" id="PS50174"/>
    </source>
</evidence>
<comment type="function">
    <text evidence="8">Splice factor that binds to the single-stranded 3'AG at the exon/intron border and promotes its utilization in the second catalytic step. Involved in the regulation of alternative splicing and the utilization of cryptic splice sites.</text>
</comment>
<dbReference type="AlphaFoldDB" id="A8DWR4"/>
<keyword evidence="8" id="KW-0747">Spliceosome</keyword>
<dbReference type="eggNOG" id="KOG1996">
    <property type="taxonomic scope" value="Eukaryota"/>
</dbReference>
<evidence type="ECO:0000256" key="2">
    <source>
        <dbReference type="ARBA" id="ARBA00022664"/>
    </source>
</evidence>
<accession>A8DWR4</accession>
<dbReference type="GO" id="GO:0003723">
    <property type="term" value="F:RNA binding"/>
    <property type="evidence" value="ECO:0007669"/>
    <property type="project" value="UniProtKB-UniRule"/>
</dbReference>
<evidence type="ECO:0000256" key="6">
    <source>
        <dbReference type="ARBA" id="ARBA00065586"/>
    </source>
</evidence>
<evidence type="ECO:0000256" key="3">
    <source>
        <dbReference type="ARBA" id="ARBA00022884"/>
    </source>
</evidence>
<keyword evidence="3 8" id="KW-0694">RNA-binding</keyword>
<dbReference type="PIRSF" id="PIRSF031066">
    <property type="entry name" value="Splicing_factor_SPF45"/>
    <property type="match status" value="1"/>
</dbReference>
<dbReference type="SUPFAM" id="SSF54928">
    <property type="entry name" value="RNA-binding domain, RBD"/>
    <property type="match status" value="1"/>
</dbReference>
<feature type="domain" description="RRM" evidence="9">
    <location>
        <begin position="61"/>
        <end position="146"/>
    </location>
</feature>
<dbReference type="InParanoid" id="A8DWR4"/>
<evidence type="ECO:0000256" key="8">
    <source>
        <dbReference type="PIRNR" id="PIRNR031066"/>
    </source>
</evidence>